<dbReference type="EMBL" id="BAAAZC010000031">
    <property type="protein sequence ID" value="GAA3989745.1"/>
    <property type="molecule type" value="Genomic_DNA"/>
</dbReference>
<feature type="transmembrane region" description="Helical" evidence="1">
    <location>
        <begin position="35"/>
        <end position="56"/>
    </location>
</feature>
<comment type="caution">
    <text evidence="2">The sequence shown here is derived from an EMBL/GenBank/DDBJ whole genome shotgun (WGS) entry which is preliminary data.</text>
</comment>
<proteinExistence type="predicted"/>
<organism evidence="2 3">
    <name type="scientific">Mucilaginibacter dorajii</name>
    <dbReference type="NCBI Taxonomy" id="692994"/>
    <lineage>
        <taxon>Bacteria</taxon>
        <taxon>Pseudomonadati</taxon>
        <taxon>Bacteroidota</taxon>
        <taxon>Sphingobacteriia</taxon>
        <taxon>Sphingobacteriales</taxon>
        <taxon>Sphingobacteriaceae</taxon>
        <taxon>Mucilaginibacter</taxon>
    </lineage>
</organism>
<accession>A0ABP7QXZ6</accession>
<dbReference type="RefSeq" id="WP_259086897.1">
    <property type="nucleotide sequence ID" value="NZ_BAAAZC010000031.1"/>
</dbReference>
<evidence type="ECO:0000313" key="2">
    <source>
        <dbReference type="EMBL" id="GAA3989745.1"/>
    </source>
</evidence>
<gene>
    <name evidence="2" type="ORF">GCM10022210_48890</name>
</gene>
<evidence type="ECO:0000313" key="3">
    <source>
        <dbReference type="Proteomes" id="UP001500742"/>
    </source>
</evidence>
<keyword evidence="1" id="KW-0812">Transmembrane</keyword>
<evidence type="ECO:0000256" key="1">
    <source>
        <dbReference type="SAM" id="Phobius"/>
    </source>
</evidence>
<name>A0ABP7QXZ6_9SPHI</name>
<reference evidence="3" key="1">
    <citation type="journal article" date="2019" name="Int. J. Syst. Evol. Microbiol.">
        <title>The Global Catalogue of Microorganisms (GCM) 10K type strain sequencing project: providing services to taxonomists for standard genome sequencing and annotation.</title>
        <authorList>
            <consortium name="The Broad Institute Genomics Platform"/>
            <consortium name="The Broad Institute Genome Sequencing Center for Infectious Disease"/>
            <person name="Wu L."/>
            <person name="Ma J."/>
        </authorList>
    </citation>
    <scope>NUCLEOTIDE SEQUENCE [LARGE SCALE GENOMIC DNA]</scope>
    <source>
        <strain evidence="3">JCM 16601</strain>
    </source>
</reference>
<sequence>MKYIFNTRAWIIGIYVAFVVNFHNLLGSLGIDLPWIIKALLLILSLVGILFLLRWIEREEQHHFIEGKDDFYDFFYTWYQQPGRLSIFCSDLAWMEDEKSQRIATALKTKGRKAAVYLKDMNSPYVQELMDRKVKIFAVNKDVNCKFRFSIMEYQGKEKIIIRTRDKSKKQGIKFIETNSDKDPHVITLAKDLLDYCIKN</sequence>
<keyword evidence="1" id="KW-0472">Membrane</keyword>
<keyword evidence="1" id="KW-1133">Transmembrane helix</keyword>
<feature type="transmembrane region" description="Helical" evidence="1">
    <location>
        <begin position="9"/>
        <end position="29"/>
    </location>
</feature>
<dbReference type="Proteomes" id="UP001500742">
    <property type="component" value="Unassembled WGS sequence"/>
</dbReference>
<keyword evidence="3" id="KW-1185">Reference proteome</keyword>
<protein>
    <submittedName>
        <fullName evidence="2">Uncharacterized protein</fullName>
    </submittedName>
</protein>